<keyword evidence="8" id="KW-0966">Cell projection</keyword>
<evidence type="ECO:0000256" key="5">
    <source>
        <dbReference type="ARBA" id="ARBA00022989"/>
    </source>
</evidence>
<feature type="transmembrane region" description="Helical" evidence="7">
    <location>
        <begin position="232"/>
        <end position="253"/>
    </location>
</feature>
<proteinExistence type="inferred from homology"/>
<feature type="transmembrane region" description="Helical" evidence="7">
    <location>
        <begin position="199"/>
        <end position="220"/>
    </location>
</feature>
<keyword evidence="6 7" id="KW-0472">Membrane</keyword>
<name>A0A1H2X135_9RHOB</name>
<dbReference type="PANTHER" id="PTHR30065:SF8">
    <property type="entry name" value="FLAGELLAR BIOSYNTHETIC PROTEIN FLIR"/>
    <property type="match status" value="1"/>
</dbReference>
<keyword evidence="9" id="KW-1185">Reference proteome</keyword>
<evidence type="ECO:0000256" key="1">
    <source>
        <dbReference type="ARBA" id="ARBA00004651"/>
    </source>
</evidence>
<dbReference type="Proteomes" id="UP000199118">
    <property type="component" value="Unassembled WGS sequence"/>
</dbReference>
<evidence type="ECO:0000256" key="3">
    <source>
        <dbReference type="ARBA" id="ARBA00022475"/>
    </source>
</evidence>
<evidence type="ECO:0000256" key="7">
    <source>
        <dbReference type="SAM" id="Phobius"/>
    </source>
</evidence>
<accession>A0A1H2X135</accession>
<keyword evidence="3" id="KW-1003">Cell membrane</keyword>
<dbReference type="InterPro" id="IPR002010">
    <property type="entry name" value="T3SS_IM_R"/>
</dbReference>
<dbReference type="STRING" id="356660.SAMN05444336_102570"/>
<keyword evidence="5 7" id="KW-1133">Transmembrane helix</keyword>
<dbReference type="EMBL" id="FNMZ01000002">
    <property type="protein sequence ID" value="SDW86590.1"/>
    <property type="molecule type" value="Genomic_DNA"/>
</dbReference>
<reference evidence="8 9" key="1">
    <citation type="submission" date="2016-10" db="EMBL/GenBank/DDBJ databases">
        <authorList>
            <person name="de Groot N.N."/>
        </authorList>
    </citation>
    <scope>NUCLEOTIDE SEQUENCE [LARGE SCALE GENOMIC DNA]</scope>
    <source>
        <strain evidence="8 9">DSM 17890</strain>
    </source>
</reference>
<dbReference type="GO" id="GO:0006605">
    <property type="term" value="P:protein targeting"/>
    <property type="evidence" value="ECO:0007669"/>
    <property type="project" value="InterPro"/>
</dbReference>
<dbReference type="PRINTS" id="PR00953">
    <property type="entry name" value="TYPE3IMRPROT"/>
</dbReference>
<evidence type="ECO:0000256" key="6">
    <source>
        <dbReference type="ARBA" id="ARBA00023136"/>
    </source>
</evidence>
<evidence type="ECO:0000256" key="4">
    <source>
        <dbReference type="ARBA" id="ARBA00022692"/>
    </source>
</evidence>
<keyword evidence="4 7" id="KW-0812">Transmembrane</keyword>
<feature type="transmembrane region" description="Helical" evidence="7">
    <location>
        <begin position="144"/>
        <end position="162"/>
    </location>
</feature>
<evidence type="ECO:0000313" key="8">
    <source>
        <dbReference type="EMBL" id="SDW86590.1"/>
    </source>
</evidence>
<sequence>MIAALARLFGASEHIARVGETPIHALVAVFARVGAVVALLPGFGERTLPARVKLAAAVMFTMAIWPAVVPLAEEAVAAGRPGLADGAPIPLFRALMAEAAVGLMLGIAVRLTVMALQLAGAIAAQATSVSQIAGAQVTPDPMPALGALLVVAGIALAMHLGLHVKAVALLARSYSVAPLGEFPLAADVGRWGAARAGAAFDLAVSLAAPFVVASFAYNLALGAINRAMPQLMVAFVGAPAITAGALFLLWICAPDLLAHWHTRLDAALADPFGID</sequence>
<dbReference type="GO" id="GO:0005886">
    <property type="term" value="C:plasma membrane"/>
    <property type="evidence" value="ECO:0007669"/>
    <property type="project" value="UniProtKB-SubCell"/>
</dbReference>
<protein>
    <submittedName>
        <fullName evidence="8">Flagellar biosynthetic protein FliR</fullName>
    </submittedName>
</protein>
<dbReference type="OrthoDB" id="9779817at2"/>
<gene>
    <name evidence="8" type="ORF">SAMN05444336_102570</name>
</gene>
<dbReference type="Pfam" id="PF01311">
    <property type="entry name" value="Bac_export_1"/>
    <property type="match status" value="1"/>
</dbReference>
<keyword evidence="8" id="KW-0282">Flagellum</keyword>
<dbReference type="PANTHER" id="PTHR30065">
    <property type="entry name" value="FLAGELLAR BIOSYNTHETIC PROTEIN FLIR"/>
    <property type="match status" value="1"/>
</dbReference>
<keyword evidence="8" id="KW-0969">Cilium</keyword>
<comment type="similarity">
    <text evidence="2">Belongs to the FliR/MopE/SpaR family.</text>
</comment>
<evidence type="ECO:0000313" key="9">
    <source>
        <dbReference type="Proteomes" id="UP000199118"/>
    </source>
</evidence>
<organism evidence="8 9">
    <name type="scientific">Albimonas donghaensis</name>
    <dbReference type="NCBI Taxonomy" id="356660"/>
    <lineage>
        <taxon>Bacteria</taxon>
        <taxon>Pseudomonadati</taxon>
        <taxon>Pseudomonadota</taxon>
        <taxon>Alphaproteobacteria</taxon>
        <taxon>Rhodobacterales</taxon>
        <taxon>Paracoccaceae</taxon>
        <taxon>Albimonas</taxon>
    </lineage>
</organism>
<feature type="transmembrane region" description="Helical" evidence="7">
    <location>
        <begin position="92"/>
        <end position="111"/>
    </location>
</feature>
<dbReference type="AlphaFoldDB" id="A0A1H2X135"/>
<evidence type="ECO:0000256" key="2">
    <source>
        <dbReference type="ARBA" id="ARBA00009772"/>
    </source>
</evidence>
<comment type="subcellular location">
    <subcellularLocation>
        <location evidence="1">Cell membrane</location>
        <topology evidence="1">Multi-pass membrane protein</topology>
    </subcellularLocation>
</comment>